<dbReference type="Pfam" id="PF12974">
    <property type="entry name" value="Phosphonate-bd"/>
    <property type="match status" value="1"/>
</dbReference>
<dbReference type="PANTHER" id="PTHR35841:SF1">
    <property type="entry name" value="PHOSPHONATES-BINDING PERIPLASMIC PROTEIN"/>
    <property type="match status" value="1"/>
</dbReference>
<evidence type="ECO:0000313" key="4">
    <source>
        <dbReference type="EMBL" id="MBD1400120.1"/>
    </source>
</evidence>
<evidence type="ECO:0000256" key="2">
    <source>
        <dbReference type="ARBA" id="ARBA00022729"/>
    </source>
</evidence>
<organism evidence="4 5">
    <name type="scientific">Pelovirga terrestris</name>
    <dbReference type="NCBI Taxonomy" id="2771352"/>
    <lineage>
        <taxon>Bacteria</taxon>
        <taxon>Pseudomonadati</taxon>
        <taxon>Thermodesulfobacteriota</taxon>
        <taxon>Desulfuromonadia</taxon>
        <taxon>Geobacterales</taxon>
        <taxon>Geobacteraceae</taxon>
        <taxon>Pelovirga</taxon>
    </lineage>
</organism>
<dbReference type="EMBL" id="JACWUN010000005">
    <property type="protein sequence ID" value="MBD1400120.1"/>
    <property type="molecule type" value="Genomic_DNA"/>
</dbReference>
<gene>
    <name evidence="4" type="primary">phnD</name>
    <name evidence="4" type="ORF">ICT70_05495</name>
</gene>
<keyword evidence="5" id="KW-1185">Reference proteome</keyword>
<dbReference type="GO" id="GO:0055085">
    <property type="term" value="P:transmembrane transport"/>
    <property type="evidence" value="ECO:0007669"/>
    <property type="project" value="InterPro"/>
</dbReference>
<evidence type="ECO:0000256" key="3">
    <source>
        <dbReference type="SAM" id="SignalP"/>
    </source>
</evidence>
<dbReference type="Gene3D" id="3.40.190.10">
    <property type="entry name" value="Periplasmic binding protein-like II"/>
    <property type="match status" value="2"/>
</dbReference>
<dbReference type="GO" id="GO:0043190">
    <property type="term" value="C:ATP-binding cassette (ABC) transporter complex"/>
    <property type="evidence" value="ECO:0007669"/>
    <property type="project" value="InterPro"/>
</dbReference>
<evidence type="ECO:0000256" key="1">
    <source>
        <dbReference type="ARBA" id="ARBA00007162"/>
    </source>
</evidence>
<dbReference type="NCBIfam" id="TIGR01098">
    <property type="entry name" value="3A0109s03R"/>
    <property type="match status" value="1"/>
</dbReference>
<proteinExistence type="inferred from homology"/>
<comment type="similarity">
    <text evidence="1">Belongs to the phosphate/phosphite/phosphonate binding protein family.</text>
</comment>
<reference evidence="4" key="1">
    <citation type="submission" date="2020-09" db="EMBL/GenBank/DDBJ databases">
        <title>Pelobacter alkaliphilus sp. nov., a novel anaerobic arsenate-reducing bacterium from terrestrial mud volcano.</title>
        <authorList>
            <person name="Khomyakova M.A."/>
            <person name="Merkel A.Y."/>
            <person name="Slobodkin A.I."/>
        </authorList>
    </citation>
    <scope>NUCLEOTIDE SEQUENCE</scope>
    <source>
        <strain evidence="4">M08fum</strain>
    </source>
</reference>
<keyword evidence="2 3" id="KW-0732">Signal</keyword>
<dbReference type="Proteomes" id="UP000632828">
    <property type="component" value="Unassembled WGS sequence"/>
</dbReference>
<dbReference type="RefSeq" id="WP_191154400.1">
    <property type="nucleotide sequence ID" value="NZ_JACWUN010000005.1"/>
</dbReference>
<feature type="signal peptide" evidence="3">
    <location>
        <begin position="1"/>
        <end position="23"/>
    </location>
</feature>
<dbReference type="SUPFAM" id="SSF53850">
    <property type="entry name" value="Periplasmic binding protein-like II"/>
    <property type="match status" value="1"/>
</dbReference>
<comment type="caution">
    <text evidence="4">The sequence shown here is derived from an EMBL/GenBank/DDBJ whole genome shotgun (WGS) entry which is preliminary data.</text>
</comment>
<evidence type="ECO:0000313" key="5">
    <source>
        <dbReference type="Proteomes" id="UP000632828"/>
    </source>
</evidence>
<dbReference type="AlphaFoldDB" id="A0A8J6QR14"/>
<dbReference type="PANTHER" id="PTHR35841">
    <property type="entry name" value="PHOSPHONATES-BINDING PERIPLASMIC PROTEIN"/>
    <property type="match status" value="1"/>
</dbReference>
<feature type="chain" id="PRO_5035204940" evidence="3">
    <location>
        <begin position="24"/>
        <end position="295"/>
    </location>
</feature>
<sequence>MNRPIVLGIVLVTLFLATAPVFTQTPLAATDKQVIYFGVIPRYNPIIMYRSYQPMMDYLTANTPYRFELKLSRNYHEAVEFLQNGTTPVASLGDVTFAEAHQKFGAEPILKPLNADREAYYHSYIIVREDSSIQSLETLKGKHFAFGDYHSTSGKLIPYHHLKLHGIELDDFSSYQHLESHDAVAKAVLKGNVDAGAVKDVVALRYREHGLRFLSISDPIPSVPIVVRKDAPEELVTALKMALLAIDPDDPRIGQELIRWDPEFSHGFVPAAIDDYQLIFDLTSNNKTGCGLGCH</sequence>
<name>A0A8J6QR14_9BACT</name>
<dbReference type="InterPro" id="IPR005770">
    <property type="entry name" value="PhnD"/>
</dbReference>
<protein>
    <submittedName>
        <fullName evidence="4">Phosphate/phosphite/phosphonate ABC transporter substrate-binding protein</fullName>
    </submittedName>
</protein>
<accession>A0A8J6QR14</accession>